<evidence type="ECO:0000256" key="6">
    <source>
        <dbReference type="ARBA" id="ARBA00022660"/>
    </source>
</evidence>
<evidence type="ECO:0000256" key="12">
    <source>
        <dbReference type="ARBA" id="ARBA00023128"/>
    </source>
</evidence>
<keyword evidence="10 16" id="KW-1133">Transmembrane helix</keyword>
<reference evidence="17" key="1">
    <citation type="journal article" date="2018" name="J. ISSAAS">
        <title>The contribution of mitochondrial metagenomics to large-scale data mining and phylogenetic analysis of Coleoptera.</title>
        <authorList>
            <person name="Miller K."/>
            <person name="Linard B."/>
            <person name="Motyka M."/>
            <person name="Bocek M."/>
            <person name="Vogler A.P."/>
        </authorList>
    </citation>
    <scope>NUCLEOTIDE SEQUENCE</scope>
</reference>
<comment type="catalytic activity">
    <reaction evidence="15">
        <text>a ubiquinone + NADH + 5 H(+)(in) = a ubiquinol + NAD(+) + 4 H(+)(out)</text>
        <dbReference type="Rhea" id="RHEA:29091"/>
        <dbReference type="Rhea" id="RHEA-COMP:9565"/>
        <dbReference type="Rhea" id="RHEA-COMP:9566"/>
        <dbReference type="ChEBI" id="CHEBI:15378"/>
        <dbReference type="ChEBI" id="CHEBI:16389"/>
        <dbReference type="ChEBI" id="CHEBI:17976"/>
        <dbReference type="ChEBI" id="CHEBI:57540"/>
        <dbReference type="ChEBI" id="CHEBI:57945"/>
        <dbReference type="EC" id="7.1.1.2"/>
    </reaction>
</comment>
<evidence type="ECO:0000256" key="14">
    <source>
        <dbReference type="ARBA" id="ARBA00031019"/>
    </source>
</evidence>
<accession>A0A346RGU0</accession>
<keyword evidence="12 17" id="KW-0496">Mitochondrion</keyword>
<dbReference type="EMBL" id="MG193383">
    <property type="protein sequence ID" value="AXS65287.1"/>
    <property type="molecule type" value="Genomic_DNA"/>
</dbReference>
<feature type="transmembrane region" description="Helical" evidence="16">
    <location>
        <begin position="123"/>
        <end position="145"/>
    </location>
</feature>
<keyword evidence="5" id="KW-0813">Transport</keyword>
<feature type="transmembrane region" description="Helical" evidence="16">
    <location>
        <begin position="80"/>
        <end position="98"/>
    </location>
</feature>
<keyword evidence="8" id="KW-1278">Translocase</keyword>
<dbReference type="PANTHER" id="PTHR11435:SF1">
    <property type="entry name" value="NADH-UBIQUINONE OXIDOREDUCTASE CHAIN 6"/>
    <property type="match status" value="1"/>
</dbReference>
<name>A0A346RGU0_9COLE</name>
<dbReference type="GO" id="GO:0008137">
    <property type="term" value="F:NADH dehydrogenase (ubiquinone) activity"/>
    <property type="evidence" value="ECO:0007669"/>
    <property type="project" value="UniProtKB-EC"/>
</dbReference>
<evidence type="ECO:0000256" key="11">
    <source>
        <dbReference type="ARBA" id="ARBA00023027"/>
    </source>
</evidence>
<dbReference type="EC" id="7.1.1.2" evidence="3"/>
<sequence>MFMTMLMMLTTLLFSLMKHPMSMGLILLMQTVLVSINLSISSNNSWFSYILYLIMVGGMLILFIYMTSTASNEKFKLNTLMMLMLSLMMVFVMMIIMMNDPLNFETINKINLMSTNSNNLNKFINLPSSLILVQLILYLFITLIATVKITSSNQGALRQLF</sequence>
<keyword evidence="7 16" id="KW-0812">Transmembrane</keyword>
<proteinExistence type="inferred from homology"/>
<evidence type="ECO:0000256" key="2">
    <source>
        <dbReference type="ARBA" id="ARBA00005698"/>
    </source>
</evidence>
<keyword evidence="11" id="KW-0520">NAD</keyword>
<organism evidence="17">
    <name type="scientific">Histeroidea sp. 1 KM-2017</name>
    <dbReference type="NCBI Taxonomy" id="2219434"/>
    <lineage>
        <taxon>Eukaryota</taxon>
        <taxon>Metazoa</taxon>
        <taxon>Ecdysozoa</taxon>
        <taxon>Arthropoda</taxon>
        <taxon>Hexapoda</taxon>
        <taxon>Insecta</taxon>
        <taxon>Pterygota</taxon>
        <taxon>Neoptera</taxon>
        <taxon>Endopterygota</taxon>
        <taxon>Coleoptera</taxon>
        <taxon>Polyphaga</taxon>
        <taxon>Staphyliniformia</taxon>
    </lineage>
</organism>
<protein>
    <recommendedName>
        <fullName evidence="4">NADH-ubiquinone oxidoreductase chain 6</fullName>
        <ecNumber evidence="3">7.1.1.2</ecNumber>
    </recommendedName>
    <alternativeName>
        <fullName evidence="14">NADH dehydrogenase subunit 6</fullName>
    </alternativeName>
</protein>
<evidence type="ECO:0000256" key="3">
    <source>
        <dbReference type="ARBA" id="ARBA00012944"/>
    </source>
</evidence>
<dbReference type="AlphaFoldDB" id="A0A346RGU0"/>
<dbReference type="InterPro" id="IPR050269">
    <property type="entry name" value="ComplexI_Subunit6"/>
</dbReference>
<dbReference type="GO" id="GO:0031966">
    <property type="term" value="C:mitochondrial membrane"/>
    <property type="evidence" value="ECO:0007669"/>
    <property type="project" value="UniProtKB-SubCell"/>
</dbReference>
<evidence type="ECO:0000256" key="13">
    <source>
        <dbReference type="ARBA" id="ARBA00023136"/>
    </source>
</evidence>
<keyword evidence="9" id="KW-0249">Electron transport</keyword>
<evidence type="ECO:0000256" key="1">
    <source>
        <dbReference type="ARBA" id="ARBA00004225"/>
    </source>
</evidence>
<evidence type="ECO:0000256" key="5">
    <source>
        <dbReference type="ARBA" id="ARBA00022448"/>
    </source>
</evidence>
<evidence type="ECO:0000256" key="7">
    <source>
        <dbReference type="ARBA" id="ARBA00022692"/>
    </source>
</evidence>
<comment type="similarity">
    <text evidence="2">Belongs to the complex I subunit 6 family.</text>
</comment>
<keyword evidence="6" id="KW-0679">Respiratory chain</keyword>
<evidence type="ECO:0000256" key="4">
    <source>
        <dbReference type="ARBA" id="ARBA00021095"/>
    </source>
</evidence>
<evidence type="ECO:0000256" key="8">
    <source>
        <dbReference type="ARBA" id="ARBA00022967"/>
    </source>
</evidence>
<keyword evidence="13 16" id="KW-0472">Membrane</keyword>
<geneLocation type="mitochondrion" evidence="17"/>
<dbReference type="PANTHER" id="PTHR11435">
    <property type="entry name" value="NADH UBIQUINONE OXIDOREDUCTASE SUBUNIT ND6"/>
    <property type="match status" value="1"/>
</dbReference>
<gene>
    <name evidence="17" type="primary">nad6</name>
</gene>
<evidence type="ECO:0000256" key="15">
    <source>
        <dbReference type="ARBA" id="ARBA00049551"/>
    </source>
</evidence>
<feature type="transmembrane region" description="Helical" evidence="16">
    <location>
        <begin position="49"/>
        <end position="68"/>
    </location>
</feature>
<comment type="subcellular location">
    <subcellularLocation>
        <location evidence="1">Mitochondrion membrane</location>
        <topology evidence="1">Multi-pass membrane protein</topology>
    </subcellularLocation>
</comment>
<evidence type="ECO:0000313" key="17">
    <source>
        <dbReference type="EMBL" id="AXS65287.1"/>
    </source>
</evidence>
<evidence type="ECO:0000256" key="9">
    <source>
        <dbReference type="ARBA" id="ARBA00022982"/>
    </source>
</evidence>
<evidence type="ECO:0000256" key="10">
    <source>
        <dbReference type="ARBA" id="ARBA00022989"/>
    </source>
</evidence>
<evidence type="ECO:0000256" key="16">
    <source>
        <dbReference type="SAM" id="Phobius"/>
    </source>
</evidence>